<dbReference type="GO" id="GO:0002055">
    <property type="term" value="F:adenine binding"/>
    <property type="evidence" value="ECO:0007669"/>
    <property type="project" value="TreeGrafter"/>
</dbReference>
<evidence type="ECO:0000256" key="2">
    <source>
        <dbReference type="ARBA" id="ARBA00003968"/>
    </source>
</evidence>
<evidence type="ECO:0000256" key="10">
    <source>
        <dbReference type="ARBA" id="ARBA00022726"/>
    </source>
</evidence>
<evidence type="ECO:0000313" key="14">
    <source>
        <dbReference type="Proteomes" id="UP000178735"/>
    </source>
</evidence>
<evidence type="ECO:0000256" key="4">
    <source>
        <dbReference type="ARBA" id="ARBA00004659"/>
    </source>
</evidence>
<dbReference type="GO" id="GO:0005737">
    <property type="term" value="C:cytoplasm"/>
    <property type="evidence" value="ECO:0007669"/>
    <property type="project" value="UniProtKB-SubCell"/>
</dbReference>
<evidence type="ECO:0000256" key="9">
    <source>
        <dbReference type="ARBA" id="ARBA00022679"/>
    </source>
</evidence>
<protein>
    <recommendedName>
        <fullName evidence="6 11">Adenine phosphoribosyltransferase</fullName>
        <shortName evidence="11">APRT</shortName>
        <ecNumber evidence="6 11">2.4.2.7</ecNumber>
    </recommendedName>
</protein>
<dbReference type="InterPro" id="IPR029057">
    <property type="entry name" value="PRTase-like"/>
</dbReference>
<dbReference type="SUPFAM" id="SSF53271">
    <property type="entry name" value="PRTase-like"/>
    <property type="match status" value="1"/>
</dbReference>
<dbReference type="FunFam" id="3.40.50.2020:FF:000021">
    <property type="entry name" value="Adenine phosphoribosyltransferase"/>
    <property type="match status" value="1"/>
</dbReference>
<proteinExistence type="inferred from homology"/>
<gene>
    <name evidence="11" type="primary">apt</name>
    <name evidence="13" type="ORF">A2008_01860</name>
</gene>
<dbReference type="InterPro" id="IPR050054">
    <property type="entry name" value="UPRTase/APRTase"/>
</dbReference>
<comment type="function">
    <text evidence="2 11">Catalyzes a salvage reaction resulting in the formation of AMP, that is energically less costly than de novo synthesis.</text>
</comment>
<dbReference type="GO" id="GO:0006168">
    <property type="term" value="P:adenine salvage"/>
    <property type="evidence" value="ECO:0007669"/>
    <property type="project" value="InterPro"/>
</dbReference>
<dbReference type="NCBIfam" id="TIGR01090">
    <property type="entry name" value="apt"/>
    <property type="match status" value="1"/>
</dbReference>
<dbReference type="STRING" id="1817813.A2008_01860"/>
<dbReference type="InterPro" id="IPR000836">
    <property type="entry name" value="PRTase_dom"/>
</dbReference>
<evidence type="ECO:0000313" key="13">
    <source>
        <dbReference type="EMBL" id="OGM03519.1"/>
    </source>
</evidence>
<feature type="domain" description="Phosphoribosyltransferase" evidence="12">
    <location>
        <begin position="36"/>
        <end position="145"/>
    </location>
</feature>
<dbReference type="InterPro" id="IPR005764">
    <property type="entry name" value="Ade_phspho_trans"/>
</dbReference>
<dbReference type="GO" id="GO:0003999">
    <property type="term" value="F:adenine phosphoribosyltransferase activity"/>
    <property type="evidence" value="ECO:0007669"/>
    <property type="project" value="UniProtKB-UniRule"/>
</dbReference>
<dbReference type="Pfam" id="PF00156">
    <property type="entry name" value="Pribosyltran"/>
    <property type="match status" value="1"/>
</dbReference>
<comment type="caution">
    <text evidence="13">The sequence shown here is derived from an EMBL/GenBank/DDBJ whole genome shotgun (WGS) entry which is preliminary data.</text>
</comment>
<evidence type="ECO:0000259" key="12">
    <source>
        <dbReference type="Pfam" id="PF00156"/>
    </source>
</evidence>
<evidence type="ECO:0000256" key="3">
    <source>
        <dbReference type="ARBA" id="ARBA00004496"/>
    </source>
</evidence>
<comment type="subcellular location">
    <subcellularLocation>
        <location evidence="3 11">Cytoplasm</location>
    </subcellularLocation>
</comment>
<reference evidence="13 14" key="1">
    <citation type="journal article" date="2016" name="Nat. Commun.">
        <title>Thousands of microbial genomes shed light on interconnected biogeochemical processes in an aquifer system.</title>
        <authorList>
            <person name="Anantharaman K."/>
            <person name="Brown C.T."/>
            <person name="Hug L.A."/>
            <person name="Sharon I."/>
            <person name="Castelle C.J."/>
            <person name="Probst A.J."/>
            <person name="Thomas B.C."/>
            <person name="Singh A."/>
            <person name="Wilkins M.J."/>
            <person name="Karaoz U."/>
            <person name="Brodie E.L."/>
            <person name="Williams K.H."/>
            <person name="Hubbard S.S."/>
            <person name="Banfield J.F."/>
        </authorList>
    </citation>
    <scope>NUCLEOTIDE SEQUENCE [LARGE SCALE GENOMIC DNA]</scope>
</reference>
<evidence type="ECO:0000256" key="6">
    <source>
        <dbReference type="ARBA" id="ARBA00011893"/>
    </source>
</evidence>
<dbReference type="EC" id="2.4.2.7" evidence="6 11"/>
<accession>A0A1F7WMA5</accession>
<dbReference type="AlphaFoldDB" id="A0A1F7WMA5"/>
<sequence>MNKIKDLIRNVPDFPKPGIMFKDITPLLKDPEGFGRAIELMAANFNPDEVDVICGIESRGFIFAAALALKLKKGFVPIRKAGKLPWETTKVKYSLEYGEDTIEVHNDAFANGARAVLVDDLLATGGTARAACELIEKTGGKINSVQFVIELSFLNGRDQLKNFKVASILSY</sequence>
<name>A0A1F7WMA5_9BACT</name>
<keyword evidence="8 11" id="KW-0328">Glycosyltransferase</keyword>
<dbReference type="PANTHER" id="PTHR32315">
    <property type="entry name" value="ADENINE PHOSPHORIBOSYLTRANSFERASE"/>
    <property type="match status" value="1"/>
</dbReference>
<keyword evidence="10 11" id="KW-0660">Purine salvage</keyword>
<dbReference type="Gene3D" id="3.40.50.2020">
    <property type="match status" value="1"/>
</dbReference>
<dbReference type="NCBIfam" id="NF002634">
    <property type="entry name" value="PRK02304.1-3"/>
    <property type="match status" value="1"/>
</dbReference>
<dbReference type="GO" id="GO:0016208">
    <property type="term" value="F:AMP binding"/>
    <property type="evidence" value="ECO:0007669"/>
    <property type="project" value="TreeGrafter"/>
</dbReference>
<dbReference type="NCBIfam" id="NF002636">
    <property type="entry name" value="PRK02304.1-5"/>
    <property type="match status" value="1"/>
</dbReference>
<comment type="pathway">
    <text evidence="4 11">Purine metabolism; AMP biosynthesis via salvage pathway; AMP from adenine: step 1/1.</text>
</comment>
<keyword evidence="9 11" id="KW-0808">Transferase</keyword>
<evidence type="ECO:0000256" key="7">
    <source>
        <dbReference type="ARBA" id="ARBA00022490"/>
    </source>
</evidence>
<evidence type="ECO:0000256" key="5">
    <source>
        <dbReference type="ARBA" id="ARBA00008391"/>
    </source>
</evidence>
<comment type="catalytic activity">
    <reaction evidence="1 11">
        <text>AMP + diphosphate = 5-phospho-alpha-D-ribose 1-diphosphate + adenine</text>
        <dbReference type="Rhea" id="RHEA:16609"/>
        <dbReference type="ChEBI" id="CHEBI:16708"/>
        <dbReference type="ChEBI" id="CHEBI:33019"/>
        <dbReference type="ChEBI" id="CHEBI:58017"/>
        <dbReference type="ChEBI" id="CHEBI:456215"/>
        <dbReference type="EC" id="2.4.2.7"/>
    </reaction>
</comment>
<dbReference type="PANTHER" id="PTHR32315:SF3">
    <property type="entry name" value="ADENINE PHOSPHORIBOSYLTRANSFERASE"/>
    <property type="match status" value="1"/>
</dbReference>
<comment type="similarity">
    <text evidence="5 11">Belongs to the purine/pyrimidine phosphoribosyltransferase family.</text>
</comment>
<dbReference type="UniPathway" id="UPA00588">
    <property type="reaction ID" value="UER00646"/>
</dbReference>
<evidence type="ECO:0000256" key="1">
    <source>
        <dbReference type="ARBA" id="ARBA00000868"/>
    </source>
</evidence>
<evidence type="ECO:0000256" key="11">
    <source>
        <dbReference type="HAMAP-Rule" id="MF_00004"/>
    </source>
</evidence>
<organism evidence="13 14">
    <name type="scientific">Candidatus Wallbacteria bacterium GWC2_49_35</name>
    <dbReference type="NCBI Taxonomy" id="1817813"/>
    <lineage>
        <taxon>Bacteria</taxon>
        <taxon>Candidatus Walliibacteriota</taxon>
    </lineage>
</organism>
<dbReference type="GO" id="GO:0006166">
    <property type="term" value="P:purine ribonucleoside salvage"/>
    <property type="evidence" value="ECO:0007669"/>
    <property type="project" value="UniProtKB-UniRule"/>
</dbReference>
<keyword evidence="7 11" id="KW-0963">Cytoplasm</keyword>
<dbReference type="CDD" id="cd06223">
    <property type="entry name" value="PRTases_typeI"/>
    <property type="match status" value="1"/>
</dbReference>
<dbReference type="HAMAP" id="MF_00004">
    <property type="entry name" value="Aden_phosphoribosyltr"/>
    <property type="match status" value="1"/>
</dbReference>
<dbReference type="EMBL" id="MGFH01000163">
    <property type="protein sequence ID" value="OGM03519.1"/>
    <property type="molecule type" value="Genomic_DNA"/>
</dbReference>
<dbReference type="GO" id="GO:0044209">
    <property type="term" value="P:AMP salvage"/>
    <property type="evidence" value="ECO:0007669"/>
    <property type="project" value="UniProtKB-UniRule"/>
</dbReference>
<evidence type="ECO:0000256" key="8">
    <source>
        <dbReference type="ARBA" id="ARBA00022676"/>
    </source>
</evidence>
<dbReference type="Proteomes" id="UP000178735">
    <property type="component" value="Unassembled WGS sequence"/>
</dbReference>
<comment type="subunit">
    <text evidence="11">Homodimer.</text>
</comment>